<dbReference type="InterPro" id="IPR015946">
    <property type="entry name" value="KH_dom-like_a/b"/>
</dbReference>
<evidence type="ECO:0000313" key="1">
    <source>
        <dbReference type="EMBL" id="VAW41567.1"/>
    </source>
</evidence>
<dbReference type="PANTHER" id="PTHR39624">
    <property type="entry name" value="PROTEIN INVOLVED IN RIMO-MEDIATED BETA-METHYLTHIOLATION OF RIBOSOMAL PROTEIN S12 YCAO"/>
    <property type="match status" value="1"/>
</dbReference>
<accession>A0A3B0VSW8</accession>
<dbReference type="PANTHER" id="PTHR39624:SF2">
    <property type="entry name" value="OSMC-LIKE PROTEIN"/>
    <property type="match status" value="1"/>
</dbReference>
<dbReference type="InterPro" id="IPR003718">
    <property type="entry name" value="OsmC/Ohr_fam"/>
</dbReference>
<dbReference type="EMBL" id="UOEU01000848">
    <property type="protein sequence ID" value="VAW41567.1"/>
    <property type="molecule type" value="Genomic_DNA"/>
</dbReference>
<dbReference type="SUPFAM" id="SSF82784">
    <property type="entry name" value="OsmC-like"/>
    <property type="match status" value="1"/>
</dbReference>
<proteinExistence type="predicted"/>
<protein>
    <submittedName>
        <fullName evidence="1">Bll2902 protein</fullName>
    </submittedName>
</protein>
<dbReference type="AlphaFoldDB" id="A0A3B0VSW8"/>
<organism evidence="1">
    <name type="scientific">hydrothermal vent metagenome</name>
    <dbReference type="NCBI Taxonomy" id="652676"/>
    <lineage>
        <taxon>unclassified sequences</taxon>
        <taxon>metagenomes</taxon>
        <taxon>ecological metagenomes</taxon>
    </lineage>
</organism>
<gene>
    <name evidence="1" type="ORF">MNBD_CHLOROFLEXI01-2140</name>
</gene>
<reference evidence="1" key="1">
    <citation type="submission" date="2018-06" db="EMBL/GenBank/DDBJ databases">
        <authorList>
            <person name="Zhirakovskaya E."/>
        </authorList>
    </citation>
    <scope>NUCLEOTIDE SEQUENCE</scope>
</reference>
<sequence>MLICVLFIQESPLTVTARSLQNLQVEIKASNHQILADEPLRDGGEDQGPSPYDLLLSSLAACKVMTVHLYARRKKWPVETVTLTLNHHKIAANKCDDCETEGFAKVDIIECEISFEGDLDAEQIQRLAEIADRCPVHRTLTSETKIRTAVV</sequence>
<dbReference type="InterPro" id="IPR036102">
    <property type="entry name" value="OsmC/Ohrsf"/>
</dbReference>
<name>A0A3B0VSW8_9ZZZZ</name>
<dbReference type="Gene3D" id="3.30.300.20">
    <property type="match status" value="1"/>
</dbReference>
<dbReference type="Pfam" id="PF02566">
    <property type="entry name" value="OsmC"/>
    <property type="match status" value="1"/>
</dbReference>